<keyword evidence="2" id="KW-1185">Reference proteome</keyword>
<dbReference type="Proteomes" id="UP001348492">
    <property type="component" value="Chromosome"/>
</dbReference>
<proteinExistence type="predicted"/>
<evidence type="ECO:0000313" key="2">
    <source>
        <dbReference type="Proteomes" id="UP001348492"/>
    </source>
</evidence>
<dbReference type="EMBL" id="CP117523">
    <property type="protein sequence ID" value="WWD82428.1"/>
    <property type="molecule type" value="Genomic_DNA"/>
</dbReference>
<evidence type="ECO:0000313" key="1">
    <source>
        <dbReference type="EMBL" id="WWD82428.1"/>
    </source>
</evidence>
<name>A0ABZ2ES07_9FIRM</name>
<organism evidence="1 2">
    <name type="scientific">Terrisporobacter glycolicus ATCC 14880 = DSM 1288</name>
    <dbReference type="NCBI Taxonomy" id="1121315"/>
    <lineage>
        <taxon>Bacteria</taxon>
        <taxon>Bacillati</taxon>
        <taxon>Bacillota</taxon>
        <taxon>Clostridia</taxon>
        <taxon>Peptostreptococcales</taxon>
        <taxon>Peptostreptococcaceae</taxon>
        <taxon>Terrisporobacter</taxon>
    </lineage>
</organism>
<accession>A0ABZ2ES07</accession>
<gene>
    <name evidence="1" type="ORF">TEGL_08150</name>
</gene>
<protein>
    <submittedName>
        <fullName evidence="1">Uncharacterized protein</fullName>
    </submittedName>
</protein>
<reference evidence="1 2" key="1">
    <citation type="journal article" date="2023" name="PLoS ONE">
        <title>Genome-based metabolic and phylogenomic analysis of three Terrisporobacter species.</title>
        <authorList>
            <person name="Boer T."/>
            <person name="Bengelsdorf F.R."/>
            <person name="Bomeke M."/>
            <person name="Daniel R."/>
            <person name="Poehlein A."/>
        </authorList>
    </citation>
    <scope>NUCLEOTIDE SEQUENCE [LARGE SCALE GENOMIC DNA]</scope>
    <source>
        <strain evidence="1 2">DSM 1288</strain>
    </source>
</reference>
<sequence>MVQTIIRVGSLVLLFLIVTNIWAQKRARDEEQNKNSKKK</sequence>